<evidence type="ECO:0000313" key="11">
    <source>
        <dbReference type="Proteomes" id="UP001501676"/>
    </source>
</evidence>
<evidence type="ECO:0000313" key="10">
    <source>
        <dbReference type="EMBL" id="GAA3386477.1"/>
    </source>
</evidence>
<feature type="transmembrane region" description="Helical" evidence="9">
    <location>
        <begin position="95"/>
        <end position="117"/>
    </location>
</feature>
<evidence type="ECO:0000256" key="4">
    <source>
        <dbReference type="ARBA" id="ARBA00022475"/>
    </source>
</evidence>
<evidence type="ECO:0000256" key="5">
    <source>
        <dbReference type="ARBA" id="ARBA00022692"/>
    </source>
</evidence>
<dbReference type="PANTHER" id="PTHR21716:SF53">
    <property type="entry name" value="PERMEASE PERM-RELATED"/>
    <property type="match status" value="1"/>
</dbReference>
<feature type="transmembrane region" description="Helical" evidence="9">
    <location>
        <begin position="300"/>
        <end position="319"/>
    </location>
</feature>
<feature type="transmembrane region" description="Helical" evidence="9">
    <location>
        <begin position="325"/>
        <end position="343"/>
    </location>
</feature>
<feature type="transmembrane region" description="Helical" evidence="9">
    <location>
        <begin position="350"/>
        <end position="373"/>
    </location>
</feature>
<name>A0ABP6SXG0_9ACTN</name>
<keyword evidence="7 9" id="KW-0472">Membrane</keyword>
<reference evidence="11" key="1">
    <citation type="journal article" date="2019" name="Int. J. Syst. Evol. Microbiol.">
        <title>The Global Catalogue of Microorganisms (GCM) 10K type strain sequencing project: providing services to taxonomists for standard genome sequencing and annotation.</title>
        <authorList>
            <consortium name="The Broad Institute Genomics Platform"/>
            <consortium name="The Broad Institute Genome Sequencing Center for Infectious Disease"/>
            <person name="Wu L."/>
            <person name="Ma J."/>
        </authorList>
    </citation>
    <scope>NUCLEOTIDE SEQUENCE [LARGE SCALE GENOMIC DNA]</scope>
    <source>
        <strain evidence="11">JCM 9458</strain>
    </source>
</reference>
<feature type="compositionally biased region" description="Basic and acidic residues" evidence="8">
    <location>
        <begin position="50"/>
        <end position="63"/>
    </location>
</feature>
<feature type="transmembrane region" description="Helical" evidence="9">
    <location>
        <begin position="393"/>
        <end position="419"/>
    </location>
</feature>
<keyword evidence="4" id="KW-1003">Cell membrane</keyword>
<feature type="compositionally biased region" description="Basic and acidic residues" evidence="8">
    <location>
        <begin position="72"/>
        <end position="90"/>
    </location>
</feature>
<dbReference type="Proteomes" id="UP001501676">
    <property type="component" value="Unassembled WGS sequence"/>
</dbReference>
<evidence type="ECO:0000256" key="6">
    <source>
        <dbReference type="ARBA" id="ARBA00022989"/>
    </source>
</evidence>
<dbReference type="Pfam" id="PF01594">
    <property type="entry name" value="AI-2E_transport"/>
    <property type="match status" value="1"/>
</dbReference>
<evidence type="ECO:0000256" key="3">
    <source>
        <dbReference type="ARBA" id="ARBA00022448"/>
    </source>
</evidence>
<keyword evidence="5 9" id="KW-0812">Transmembrane</keyword>
<keyword evidence="11" id="KW-1185">Reference proteome</keyword>
<dbReference type="RefSeq" id="WP_345728118.1">
    <property type="nucleotide sequence ID" value="NZ_BAAAYN010000017.1"/>
</dbReference>
<keyword evidence="3" id="KW-0813">Transport</keyword>
<keyword evidence="6 9" id="KW-1133">Transmembrane helix</keyword>
<feature type="transmembrane region" description="Helical" evidence="9">
    <location>
        <begin position="123"/>
        <end position="145"/>
    </location>
</feature>
<comment type="subcellular location">
    <subcellularLocation>
        <location evidence="1">Cell membrane</location>
        <topology evidence="1">Multi-pass membrane protein</topology>
    </subcellularLocation>
</comment>
<feature type="region of interest" description="Disordered" evidence="8">
    <location>
        <begin position="451"/>
        <end position="530"/>
    </location>
</feature>
<dbReference type="EMBL" id="BAAAYN010000017">
    <property type="protein sequence ID" value="GAA3386477.1"/>
    <property type="molecule type" value="Genomic_DNA"/>
</dbReference>
<gene>
    <name evidence="10" type="ORF">GCM10020369_23930</name>
</gene>
<evidence type="ECO:0000256" key="9">
    <source>
        <dbReference type="SAM" id="Phobius"/>
    </source>
</evidence>
<dbReference type="InterPro" id="IPR002549">
    <property type="entry name" value="AI-2E-like"/>
</dbReference>
<feature type="region of interest" description="Disordered" evidence="8">
    <location>
        <begin position="21"/>
        <end position="90"/>
    </location>
</feature>
<evidence type="ECO:0000256" key="8">
    <source>
        <dbReference type="SAM" id="MobiDB-lite"/>
    </source>
</evidence>
<comment type="similarity">
    <text evidence="2">Belongs to the autoinducer-2 exporter (AI-2E) (TC 2.A.86) family.</text>
</comment>
<feature type="compositionally biased region" description="Basic and acidic residues" evidence="8">
    <location>
        <begin position="458"/>
        <end position="468"/>
    </location>
</feature>
<feature type="compositionally biased region" description="Low complexity" evidence="8">
    <location>
        <begin position="472"/>
        <end position="483"/>
    </location>
</feature>
<feature type="transmembrane region" description="Helical" evidence="9">
    <location>
        <begin position="157"/>
        <end position="178"/>
    </location>
</feature>
<comment type="caution">
    <text evidence="10">The sequence shown here is derived from an EMBL/GenBank/DDBJ whole genome shotgun (WGS) entry which is preliminary data.</text>
</comment>
<proteinExistence type="inferred from homology"/>
<feature type="compositionally biased region" description="Low complexity" evidence="8">
    <location>
        <begin position="496"/>
        <end position="507"/>
    </location>
</feature>
<evidence type="ECO:0000256" key="1">
    <source>
        <dbReference type="ARBA" id="ARBA00004651"/>
    </source>
</evidence>
<dbReference type="PANTHER" id="PTHR21716">
    <property type="entry name" value="TRANSMEMBRANE PROTEIN"/>
    <property type="match status" value="1"/>
</dbReference>
<accession>A0ABP6SXG0</accession>
<evidence type="ECO:0000256" key="7">
    <source>
        <dbReference type="ARBA" id="ARBA00023136"/>
    </source>
</evidence>
<sequence length="530" mass="57431">MAKRERLLALPAYARAAWQRVAAGRPSGRHRSGHLSAPDPDMDAPLAEPDSDHGRPDPRRAASVDDLGDPTFGRDDAERHRAPGDRRRSDQMPRWLPRAFVLAALTVSVFFLTWWLLGRLRDLIGLLLLAQFLAFALEPAVNWLARRGWRRGAATGVTMLVVLLSLIGFMVAVGSLLISQVTTLSARFPQYLDLTIEWINSTFDTNISIQQIQNQVTADDGPVRRWLEGVATNAVDLSTSVFGVIFQTLTVILFGYYLCADAPRVRRSLCSVLPPARQRDVMRAWEIAVDKTGGYLYSRLLLALVSSLAHYIVLTMLGVPYAVALALWVGLVSQLIPTVGTYLAATLPMIVALVSDPVDALFLLAFVVIYQQVENYLLQPKITARTLDLHPAVAFGAVLAGAAVLGPIGAILAIPFTAISQTFVGSYIRRYEVEEHPIHDPKAMAKIPIEPLPPVPPRHGEDAPHHADGSLAAPAAPETSTAPERTEDVAGVRSGESPVAEVPAIEEVAVEVKVTPVSTSAPRPGNGAAQ</sequence>
<protein>
    <submittedName>
        <fullName evidence="10">AI-2E family transporter</fullName>
    </submittedName>
</protein>
<feature type="transmembrane region" description="Helical" evidence="9">
    <location>
        <begin position="237"/>
        <end position="259"/>
    </location>
</feature>
<evidence type="ECO:0000256" key="2">
    <source>
        <dbReference type="ARBA" id="ARBA00009773"/>
    </source>
</evidence>
<organism evidence="10 11">
    <name type="scientific">Cryptosporangium minutisporangium</name>
    <dbReference type="NCBI Taxonomy" id="113569"/>
    <lineage>
        <taxon>Bacteria</taxon>
        <taxon>Bacillati</taxon>
        <taxon>Actinomycetota</taxon>
        <taxon>Actinomycetes</taxon>
        <taxon>Cryptosporangiales</taxon>
        <taxon>Cryptosporangiaceae</taxon>
        <taxon>Cryptosporangium</taxon>
    </lineage>
</organism>